<proteinExistence type="predicted"/>
<organism evidence="1 2">
    <name type="scientific">Desulfonema magnum</name>
    <dbReference type="NCBI Taxonomy" id="45655"/>
    <lineage>
        <taxon>Bacteria</taxon>
        <taxon>Pseudomonadati</taxon>
        <taxon>Thermodesulfobacteriota</taxon>
        <taxon>Desulfobacteria</taxon>
        <taxon>Desulfobacterales</taxon>
        <taxon>Desulfococcaceae</taxon>
        <taxon>Desulfonema</taxon>
    </lineage>
</organism>
<dbReference type="EMBL" id="CP061800">
    <property type="protein sequence ID" value="QTA89430.1"/>
    <property type="molecule type" value="Genomic_DNA"/>
</dbReference>
<gene>
    <name evidence="1" type="ORF">dnm_054830</name>
</gene>
<accession>A0A975GQ18</accession>
<name>A0A975GQ18_9BACT</name>
<protein>
    <submittedName>
        <fullName evidence="1">Uncharacterized protein</fullName>
    </submittedName>
</protein>
<evidence type="ECO:0000313" key="2">
    <source>
        <dbReference type="Proteomes" id="UP000663722"/>
    </source>
</evidence>
<keyword evidence="2" id="KW-1185">Reference proteome</keyword>
<dbReference type="AlphaFoldDB" id="A0A975GQ18"/>
<evidence type="ECO:0000313" key="1">
    <source>
        <dbReference type="EMBL" id="QTA89430.1"/>
    </source>
</evidence>
<dbReference type="Proteomes" id="UP000663722">
    <property type="component" value="Chromosome"/>
</dbReference>
<dbReference type="KEGG" id="dmm:dnm_054830"/>
<sequence>MNPVRELQINNISRSKSSRDVCGIKKTGSGEIRGFPAAETCVP</sequence>
<reference evidence="1" key="1">
    <citation type="journal article" date="2021" name="Microb. Physiol.">
        <title>Proteogenomic Insights into the Physiology of Marine, Sulfate-Reducing, Filamentous Desulfonema limicola and Desulfonema magnum.</title>
        <authorList>
            <person name="Schnaars V."/>
            <person name="Wohlbrand L."/>
            <person name="Scheve S."/>
            <person name="Hinrichs C."/>
            <person name="Reinhardt R."/>
            <person name="Rabus R."/>
        </authorList>
    </citation>
    <scope>NUCLEOTIDE SEQUENCE</scope>
    <source>
        <strain evidence="1">4be13</strain>
    </source>
</reference>